<accession>A0AAE0F2K5</accession>
<organism evidence="2 3">
    <name type="scientific">Cymbomonas tetramitiformis</name>
    <dbReference type="NCBI Taxonomy" id="36881"/>
    <lineage>
        <taxon>Eukaryota</taxon>
        <taxon>Viridiplantae</taxon>
        <taxon>Chlorophyta</taxon>
        <taxon>Pyramimonadophyceae</taxon>
        <taxon>Pyramimonadales</taxon>
        <taxon>Pyramimonadaceae</taxon>
        <taxon>Cymbomonas</taxon>
    </lineage>
</organism>
<dbReference type="EMBL" id="LGRX02027139">
    <property type="protein sequence ID" value="KAK3249771.1"/>
    <property type="molecule type" value="Genomic_DNA"/>
</dbReference>
<feature type="compositionally biased region" description="Basic residues" evidence="1">
    <location>
        <begin position="1"/>
        <end position="11"/>
    </location>
</feature>
<evidence type="ECO:0000256" key="1">
    <source>
        <dbReference type="SAM" id="MobiDB-lite"/>
    </source>
</evidence>
<evidence type="ECO:0000313" key="2">
    <source>
        <dbReference type="EMBL" id="KAK3249771.1"/>
    </source>
</evidence>
<comment type="caution">
    <text evidence="2">The sequence shown here is derived from an EMBL/GenBank/DDBJ whole genome shotgun (WGS) entry which is preliminary data.</text>
</comment>
<feature type="region of interest" description="Disordered" evidence="1">
    <location>
        <begin position="1"/>
        <end position="69"/>
    </location>
</feature>
<feature type="compositionally biased region" description="Basic and acidic residues" evidence="1">
    <location>
        <begin position="33"/>
        <end position="44"/>
    </location>
</feature>
<name>A0AAE0F2K5_9CHLO</name>
<dbReference type="Proteomes" id="UP001190700">
    <property type="component" value="Unassembled WGS sequence"/>
</dbReference>
<keyword evidence="3" id="KW-1185">Reference proteome</keyword>
<reference evidence="2 3" key="1">
    <citation type="journal article" date="2015" name="Genome Biol. Evol.">
        <title>Comparative Genomics of a Bacterivorous Green Alga Reveals Evolutionary Causalities and Consequences of Phago-Mixotrophic Mode of Nutrition.</title>
        <authorList>
            <person name="Burns J.A."/>
            <person name="Paasch A."/>
            <person name="Narechania A."/>
            <person name="Kim E."/>
        </authorList>
    </citation>
    <scope>NUCLEOTIDE SEQUENCE [LARGE SCALE GENOMIC DNA]</scope>
    <source>
        <strain evidence="2 3">PLY_AMNH</strain>
    </source>
</reference>
<feature type="compositionally biased region" description="Low complexity" evidence="1">
    <location>
        <begin position="56"/>
        <end position="66"/>
    </location>
</feature>
<dbReference type="AlphaFoldDB" id="A0AAE0F2K5"/>
<sequence>MPAERPKKRRAASGVTLVAQGQGSVKRTQLHPYDCHGSDARERDSDEEDDPVVPLATDTTTSSDATVPEEDELTKTICLSCLGQSGAFASTISHAAEEAIVVEAMSTPSCTPSVSEYQCSTARLLWDLKEHTLGSQQKKYLERAGGGHGVSQGWIHRYTDLETFFSDLAICSLKQRFLENVHGRTKSLKQDSHESASEFFSRLRGINLDIAKTGEWEFKARAEGIDHWDSRCPAEDPQDC</sequence>
<gene>
    <name evidence="2" type="ORF">CYMTET_40815</name>
</gene>
<protein>
    <submittedName>
        <fullName evidence="2">Uncharacterized protein</fullName>
    </submittedName>
</protein>
<evidence type="ECO:0000313" key="3">
    <source>
        <dbReference type="Proteomes" id="UP001190700"/>
    </source>
</evidence>
<proteinExistence type="predicted"/>